<evidence type="ECO:0000256" key="5">
    <source>
        <dbReference type="ARBA" id="ARBA00048200"/>
    </source>
</evidence>
<sequence>MFHDATPAGAPLARGSLSPSGRPPLELWGGAECTVNRTREGYRDQSRLTGHHHRPDDLDRLAALGIRALRFPLLWERVAPRDPAERDWRWSDARLGRLRALGVRPIAGLVHHGSGPAYTTLLEDSFAPGLAAHAAAAAQRYPWIEDWTPVNEPLTTARFSALYGHWYPHLRDERACWIALLNQIDAVRLAMAAIRAVNPRARLIQTDDLGRTWATARLAEQAAFDNTRRWLTWDLLCGLVGPDHPLWPRLAVLGLRDRLERIRDQPCPPDVIGVNHYLTSDRFLDHRVRHYPRETVGGNGHDAYADIAAVRVLDPVPDGLAGALREAWARYGRPLAVTEVHNGCTREEQVRWIAQAWDTCRSLRDEGMDLRAMTAWALFGSQGWNTLLTGPGVYEPGAWDARTDPPRITAVGQLLGRLSPEAPAPVLTGSGWWQRPLRLLHAPARHAVAMTGHRAHARPAPGTGPLLILGATGTLGQAFARACALRDLPCRLVGRDQLDLAHPAGIRAALARHQPWGVINAAGWVRVDAAEDQPDHCMAANAAGAIALATACEELGLPSVGFSSDLVFGESGAEWLVESDLPAPLNVYGRSKSAMERGVLALGGRHLVIRTAAFFSPDDRHNFAVHALDRLRRGHPVRAAGCVVSPTYVPDLCHGVLDLLIDGEHGLWHLANGGAVSWAGFAARLADACGLDAGLVEEVSGAELGWAAARPMRCALGSERGAPLPALDHAIARFAQALA</sequence>
<evidence type="ECO:0000256" key="2">
    <source>
        <dbReference type="ARBA" id="ARBA00010944"/>
    </source>
</evidence>
<evidence type="ECO:0000256" key="6">
    <source>
        <dbReference type="RuleBase" id="RU364082"/>
    </source>
</evidence>
<evidence type="ECO:0000256" key="3">
    <source>
        <dbReference type="ARBA" id="ARBA00012929"/>
    </source>
</evidence>
<evidence type="ECO:0000259" key="8">
    <source>
        <dbReference type="Pfam" id="PF04321"/>
    </source>
</evidence>
<evidence type="ECO:0000256" key="4">
    <source>
        <dbReference type="ARBA" id="ARBA00017099"/>
    </source>
</evidence>
<protein>
    <recommendedName>
        <fullName evidence="4 6">dTDP-4-dehydrorhamnose reductase</fullName>
        <ecNumber evidence="3 6">1.1.1.133</ecNumber>
    </recommendedName>
</protein>
<comment type="caution">
    <text evidence="9">The sequence shown here is derived from an EMBL/GenBank/DDBJ whole genome shotgun (WGS) entry which is preliminary data.</text>
</comment>
<comment type="pathway">
    <text evidence="1 6">Carbohydrate biosynthesis; dTDP-L-rhamnose biosynthesis.</text>
</comment>
<dbReference type="InterPro" id="IPR017853">
    <property type="entry name" value="GH"/>
</dbReference>
<organism evidence="9 10">
    <name type="scientific">Novosphingobium aerophilum</name>
    <dbReference type="NCBI Taxonomy" id="2839843"/>
    <lineage>
        <taxon>Bacteria</taxon>
        <taxon>Pseudomonadati</taxon>
        <taxon>Pseudomonadota</taxon>
        <taxon>Alphaproteobacteria</taxon>
        <taxon>Sphingomonadales</taxon>
        <taxon>Sphingomonadaceae</taxon>
        <taxon>Novosphingobium</taxon>
    </lineage>
</organism>
<dbReference type="AlphaFoldDB" id="A0A7X1KAJ1"/>
<accession>A0A7X1KAJ1</accession>
<dbReference type="UniPathway" id="UPA00124"/>
<dbReference type="InterPro" id="IPR029903">
    <property type="entry name" value="RmlD-like-bd"/>
</dbReference>
<evidence type="ECO:0000256" key="7">
    <source>
        <dbReference type="SAM" id="MobiDB-lite"/>
    </source>
</evidence>
<dbReference type="Pfam" id="PF04321">
    <property type="entry name" value="RmlD_sub_bind"/>
    <property type="match status" value="1"/>
</dbReference>
<dbReference type="PANTHER" id="PTHR10491:SF4">
    <property type="entry name" value="METHIONINE ADENOSYLTRANSFERASE 2 SUBUNIT BETA"/>
    <property type="match status" value="1"/>
</dbReference>
<feature type="domain" description="RmlD-like substrate binding" evidence="8">
    <location>
        <begin position="466"/>
        <end position="719"/>
    </location>
</feature>
<dbReference type="Gene3D" id="3.40.50.720">
    <property type="entry name" value="NAD(P)-binding Rossmann-like Domain"/>
    <property type="match status" value="1"/>
</dbReference>
<dbReference type="Gene3D" id="3.90.25.10">
    <property type="entry name" value="UDP-galactose 4-epimerase, domain 1"/>
    <property type="match status" value="1"/>
</dbReference>
<reference evidence="9 10" key="1">
    <citation type="submission" date="2020-08" db="EMBL/GenBank/DDBJ databases">
        <title>The genome sequence of Novosphingobium flavum 4Y4.</title>
        <authorList>
            <person name="Liu Y."/>
        </authorList>
    </citation>
    <scope>NUCLEOTIDE SEQUENCE [LARGE SCALE GENOMIC DNA]</scope>
    <source>
        <strain evidence="9 10">4Y4</strain>
    </source>
</reference>
<evidence type="ECO:0000313" key="9">
    <source>
        <dbReference type="EMBL" id="MBC2650195.1"/>
    </source>
</evidence>
<comment type="catalytic activity">
    <reaction evidence="5 6">
        <text>dTDP-beta-L-rhamnose + NADP(+) = dTDP-4-dehydro-beta-L-rhamnose + NADPH + H(+)</text>
        <dbReference type="Rhea" id="RHEA:21796"/>
        <dbReference type="ChEBI" id="CHEBI:15378"/>
        <dbReference type="ChEBI" id="CHEBI:57510"/>
        <dbReference type="ChEBI" id="CHEBI:57783"/>
        <dbReference type="ChEBI" id="CHEBI:58349"/>
        <dbReference type="ChEBI" id="CHEBI:62830"/>
        <dbReference type="EC" id="1.1.1.133"/>
    </reaction>
</comment>
<dbReference type="SUPFAM" id="SSF51735">
    <property type="entry name" value="NAD(P)-binding Rossmann-fold domains"/>
    <property type="match status" value="1"/>
</dbReference>
<dbReference type="SUPFAM" id="SSF51445">
    <property type="entry name" value="(Trans)glycosidases"/>
    <property type="match status" value="1"/>
</dbReference>
<dbReference type="Proteomes" id="UP000520156">
    <property type="component" value="Unassembled WGS sequence"/>
</dbReference>
<dbReference type="GO" id="GO:0019305">
    <property type="term" value="P:dTDP-rhamnose biosynthetic process"/>
    <property type="evidence" value="ECO:0007669"/>
    <property type="project" value="UniProtKB-UniPathway"/>
</dbReference>
<dbReference type="EMBL" id="JACLAU010000001">
    <property type="protein sequence ID" value="MBC2650195.1"/>
    <property type="molecule type" value="Genomic_DNA"/>
</dbReference>
<keyword evidence="10" id="KW-1185">Reference proteome</keyword>
<keyword evidence="6" id="KW-0560">Oxidoreductase</keyword>
<feature type="region of interest" description="Disordered" evidence="7">
    <location>
        <begin position="1"/>
        <end position="23"/>
    </location>
</feature>
<evidence type="ECO:0000313" key="10">
    <source>
        <dbReference type="Proteomes" id="UP000520156"/>
    </source>
</evidence>
<comment type="cofactor">
    <cofactor evidence="6">
        <name>Mg(2+)</name>
        <dbReference type="ChEBI" id="CHEBI:18420"/>
    </cofactor>
    <text evidence="6">Binds 1 Mg(2+) ion per monomer.</text>
</comment>
<dbReference type="RefSeq" id="WP_185681614.1">
    <property type="nucleotide sequence ID" value="NZ_JACLAU010000001.1"/>
</dbReference>
<proteinExistence type="inferred from homology"/>
<dbReference type="InterPro" id="IPR036291">
    <property type="entry name" value="NAD(P)-bd_dom_sf"/>
</dbReference>
<dbReference type="EC" id="1.1.1.133" evidence="3 6"/>
<comment type="function">
    <text evidence="6">Catalyzes the reduction of dTDP-6-deoxy-L-lyxo-4-hexulose to yield dTDP-L-rhamnose.</text>
</comment>
<dbReference type="PANTHER" id="PTHR10491">
    <property type="entry name" value="DTDP-4-DEHYDRORHAMNOSE REDUCTASE"/>
    <property type="match status" value="1"/>
</dbReference>
<dbReference type="InterPro" id="IPR005913">
    <property type="entry name" value="dTDP_dehydrorham_reduct"/>
</dbReference>
<dbReference type="GO" id="GO:0008831">
    <property type="term" value="F:dTDP-4-dehydrorhamnose reductase activity"/>
    <property type="evidence" value="ECO:0007669"/>
    <property type="project" value="UniProtKB-EC"/>
</dbReference>
<dbReference type="Gene3D" id="3.20.20.80">
    <property type="entry name" value="Glycosidases"/>
    <property type="match status" value="1"/>
</dbReference>
<evidence type="ECO:0000256" key="1">
    <source>
        <dbReference type="ARBA" id="ARBA00004781"/>
    </source>
</evidence>
<name>A0A7X1KAJ1_9SPHN</name>
<comment type="similarity">
    <text evidence="2 6">Belongs to the dTDP-4-dehydrorhamnose reductase family.</text>
</comment>
<dbReference type="CDD" id="cd05254">
    <property type="entry name" value="dTDP_HR_like_SDR_e"/>
    <property type="match status" value="1"/>
</dbReference>
<gene>
    <name evidence="9" type="ORF">H7F49_00585</name>
</gene>
<keyword evidence="6" id="KW-0521">NADP</keyword>